<evidence type="ECO:0000256" key="1">
    <source>
        <dbReference type="SAM" id="SignalP"/>
    </source>
</evidence>
<sequence length="157" mass="16340">MQVSAFAILSLLGSAAAVPASLSVQRIKEAQEKAATISWAVSNWNAGCGTNSSCTYSFSIEAPAYEPSTPAFKASCNATGALGAPYQSCSVLNATQQLVKARIEAGNATNLVKLAVSYEYVDPSATGVYWNYTSFATEPYAGVSEFTMTPTQVIGAA</sequence>
<evidence type="ECO:0000313" key="3">
    <source>
        <dbReference type="Proteomes" id="UP001140453"/>
    </source>
</evidence>
<dbReference type="OrthoDB" id="3508922at2759"/>
<gene>
    <name evidence="2" type="ORF">N0V93_000371</name>
</gene>
<keyword evidence="3" id="KW-1185">Reference proteome</keyword>
<comment type="caution">
    <text evidence="2">The sequence shown here is derived from an EMBL/GenBank/DDBJ whole genome shotgun (WGS) entry which is preliminary data.</text>
</comment>
<dbReference type="Proteomes" id="UP001140453">
    <property type="component" value="Unassembled WGS sequence"/>
</dbReference>
<reference evidence="2" key="1">
    <citation type="submission" date="2022-10" db="EMBL/GenBank/DDBJ databases">
        <title>Tapping the CABI collections for fungal endophytes: first genome assemblies for Collariella, Neodidymelliopsis, Ascochyta clinopodiicola, Didymella pomorum, Didymosphaeria variabile, Neocosmospora piperis and Neocucurbitaria cava.</title>
        <authorList>
            <person name="Hill R."/>
        </authorList>
    </citation>
    <scope>NUCLEOTIDE SEQUENCE</scope>
    <source>
        <strain evidence="2">IMI 355082</strain>
    </source>
</reference>
<keyword evidence="1" id="KW-0732">Signal</keyword>
<accession>A0A9W9D0N4</accession>
<protein>
    <submittedName>
        <fullName evidence="2">Uncharacterized protein</fullName>
    </submittedName>
</protein>
<dbReference type="AlphaFoldDB" id="A0A9W9D0N4"/>
<feature type="signal peptide" evidence="1">
    <location>
        <begin position="1"/>
        <end position="17"/>
    </location>
</feature>
<evidence type="ECO:0000313" key="2">
    <source>
        <dbReference type="EMBL" id="KAJ4396153.1"/>
    </source>
</evidence>
<name>A0A9W9D0N4_9PEZI</name>
<feature type="chain" id="PRO_5040874962" evidence="1">
    <location>
        <begin position="18"/>
        <end position="157"/>
    </location>
</feature>
<dbReference type="EMBL" id="JAPEVB010000001">
    <property type="protein sequence ID" value="KAJ4396153.1"/>
    <property type="molecule type" value="Genomic_DNA"/>
</dbReference>
<proteinExistence type="predicted"/>
<organism evidence="2 3">
    <name type="scientific">Gnomoniopsis smithogilvyi</name>
    <dbReference type="NCBI Taxonomy" id="1191159"/>
    <lineage>
        <taxon>Eukaryota</taxon>
        <taxon>Fungi</taxon>
        <taxon>Dikarya</taxon>
        <taxon>Ascomycota</taxon>
        <taxon>Pezizomycotina</taxon>
        <taxon>Sordariomycetes</taxon>
        <taxon>Sordariomycetidae</taxon>
        <taxon>Diaporthales</taxon>
        <taxon>Gnomoniaceae</taxon>
        <taxon>Gnomoniopsis</taxon>
    </lineage>
</organism>